<feature type="domain" description="Rhodopsin" evidence="8">
    <location>
        <begin position="69"/>
        <end position="289"/>
    </location>
</feature>
<dbReference type="STRING" id="1408157.A0A1J7K0Y1"/>
<dbReference type="AlphaFoldDB" id="A0A1J7K0Y1"/>
<dbReference type="Proteomes" id="UP000182658">
    <property type="component" value="Unassembled WGS sequence"/>
</dbReference>
<feature type="region of interest" description="Disordered" evidence="6">
    <location>
        <begin position="522"/>
        <end position="582"/>
    </location>
</feature>
<dbReference type="InParanoid" id="A0A1J7K0Y1"/>
<evidence type="ECO:0000256" key="4">
    <source>
        <dbReference type="ARBA" id="ARBA00023136"/>
    </source>
</evidence>
<dbReference type="InterPro" id="IPR049326">
    <property type="entry name" value="Rhodopsin_dom_fungi"/>
</dbReference>
<keyword evidence="2 7" id="KW-0812">Transmembrane</keyword>
<name>A0A1J7K0Y1_9PEZI</name>
<feature type="transmembrane region" description="Helical" evidence="7">
    <location>
        <begin position="225"/>
        <end position="251"/>
    </location>
</feature>
<dbReference type="PANTHER" id="PTHR33048:SF47">
    <property type="entry name" value="INTEGRAL MEMBRANE PROTEIN-RELATED"/>
    <property type="match status" value="1"/>
</dbReference>
<protein>
    <recommendedName>
        <fullName evidence="8">Rhodopsin domain-containing protein</fullName>
    </recommendedName>
</protein>
<organism evidence="9 10">
    <name type="scientific">Coniochaeta ligniaria NRRL 30616</name>
    <dbReference type="NCBI Taxonomy" id="1408157"/>
    <lineage>
        <taxon>Eukaryota</taxon>
        <taxon>Fungi</taxon>
        <taxon>Dikarya</taxon>
        <taxon>Ascomycota</taxon>
        <taxon>Pezizomycotina</taxon>
        <taxon>Sordariomycetes</taxon>
        <taxon>Sordariomycetidae</taxon>
        <taxon>Coniochaetales</taxon>
        <taxon>Coniochaetaceae</taxon>
        <taxon>Coniochaeta</taxon>
    </lineage>
</organism>
<evidence type="ECO:0000256" key="1">
    <source>
        <dbReference type="ARBA" id="ARBA00004141"/>
    </source>
</evidence>
<gene>
    <name evidence="9" type="ORF">CONLIGDRAFT_640876</name>
</gene>
<evidence type="ECO:0000256" key="5">
    <source>
        <dbReference type="ARBA" id="ARBA00038359"/>
    </source>
</evidence>
<comment type="similarity">
    <text evidence="5">Belongs to the SAT4 family.</text>
</comment>
<evidence type="ECO:0000259" key="8">
    <source>
        <dbReference type="Pfam" id="PF20684"/>
    </source>
</evidence>
<evidence type="ECO:0000256" key="2">
    <source>
        <dbReference type="ARBA" id="ARBA00022692"/>
    </source>
</evidence>
<proteinExistence type="inferred from homology"/>
<feature type="compositionally biased region" description="Basic and acidic residues" evidence="6">
    <location>
        <begin position="540"/>
        <end position="558"/>
    </location>
</feature>
<dbReference type="InterPro" id="IPR052337">
    <property type="entry name" value="SAT4-like"/>
</dbReference>
<evidence type="ECO:0000256" key="6">
    <source>
        <dbReference type="SAM" id="MobiDB-lite"/>
    </source>
</evidence>
<dbReference type="PANTHER" id="PTHR33048">
    <property type="entry name" value="PTH11-LIKE INTEGRAL MEMBRANE PROTEIN (AFU_ORTHOLOGUE AFUA_5G11245)"/>
    <property type="match status" value="1"/>
</dbReference>
<dbReference type="OrthoDB" id="5283415at2759"/>
<dbReference type="GO" id="GO:0016020">
    <property type="term" value="C:membrane"/>
    <property type="evidence" value="ECO:0007669"/>
    <property type="project" value="UniProtKB-SubCell"/>
</dbReference>
<feature type="transmembrane region" description="Helical" evidence="7">
    <location>
        <begin position="66"/>
        <end position="84"/>
    </location>
</feature>
<sequence>MDYRPLFGDMNASGGVDTNAILTSGQRYPTPTSLQIFAIAIIFVFPALALVVVIIRAAGRIAIRQFGWAMLLSIAETIISYFFIKTNFVGIHVADIPKNQDQTEALIWLYAVQILYNPVLSLVKSSVLIFLLRLFGQKDGVRRFIIGLTVVNILQMVAVFVAVLLQCLPISFNWDLTITNGRCVDRRILYTFTSCFNIVTDLLVLGLPIWIFVDLKIPRRTKVALSFVFLLGFIVTITSVVRLVLLVQGLFGLVTSSDPTFNIGFVVSAIETNLALITASAPALRPFFRARDRGGWLGRSSAAAGPTKSNDVEAATTGTSKPFGWALSSRNSTPRSPGGTKLSRASSRGGRRGGSSSRRGRGGAKKYDIRLRRDVGTELLRSRSPRSSEEETMTANGIMRVSDIQREIDGIVKEIAVEGSGTYTGRAAAGKTYGGSSPPPSRRGDRLAAAAAPRLLTSNLDKINTIGKPASRDSKVNDFRNTGFDFFNRIPPPDTVPSVARGARQQFPPERYYSESVYPDIEYYTTRRDRDDDVEEESDGRDRDYGEERISKYGERRFGVVTPRSGATPTTGNGWRESGRPF</sequence>
<reference evidence="9 10" key="1">
    <citation type="submission" date="2016-10" db="EMBL/GenBank/DDBJ databases">
        <title>Draft genome sequence of Coniochaeta ligniaria NRRL30616, a lignocellulolytic fungus for bioabatement of inhibitors in plant biomass hydrolysates.</title>
        <authorList>
            <consortium name="DOE Joint Genome Institute"/>
            <person name="Jimenez D.J."/>
            <person name="Hector R.E."/>
            <person name="Riley R."/>
            <person name="Sun H."/>
            <person name="Grigoriev I.V."/>
            <person name="Van Elsas J.D."/>
            <person name="Nichols N.N."/>
        </authorList>
    </citation>
    <scope>NUCLEOTIDE SEQUENCE [LARGE SCALE GENOMIC DNA]</scope>
    <source>
        <strain evidence="9 10">NRRL 30616</strain>
    </source>
</reference>
<feature type="transmembrane region" description="Helical" evidence="7">
    <location>
        <begin position="188"/>
        <end position="213"/>
    </location>
</feature>
<feature type="transmembrane region" description="Helical" evidence="7">
    <location>
        <begin position="144"/>
        <end position="168"/>
    </location>
</feature>
<dbReference type="EMBL" id="KV875094">
    <property type="protein sequence ID" value="OIW33786.1"/>
    <property type="molecule type" value="Genomic_DNA"/>
</dbReference>
<comment type="subcellular location">
    <subcellularLocation>
        <location evidence="1">Membrane</location>
        <topology evidence="1">Multi-pass membrane protein</topology>
    </subcellularLocation>
</comment>
<keyword evidence="4 7" id="KW-0472">Membrane</keyword>
<feature type="region of interest" description="Disordered" evidence="6">
    <location>
        <begin position="298"/>
        <end position="396"/>
    </location>
</feature>
<feature type="compositionally biased region" description="Basic and acidic residues" evidence="6">
    <location>
        <begin position="365"/>
        <end position="376"/>
    </location>
</feature>
<keyword evidence="10" id="KW-1185">Reference proteome</keyword>
<feature type="transmembrane region" description="Helical" evidence="7">
    <location>
        <begin position="107"/>
        <end position="132"/>
    </location>
</feature>
<keyword evidence="3 7" id="KW-1133">Transmembrane helix</keyword>
<evidence type="ECO:0000256" key="7">
    <source>
        <dbReference type="SAM" id="Phobius"/>
    </source>
</evidence>
<accession>A0A1J7K0Y1</accession>
<feature type="transmembrane region" description="Helical" evidence="7">
    <location>
        <begin position="34"/>
        <end position="54"/>
    </location>
</feature>
<evidence type="ECO:0000313" key="9">
    <source>
        <dbReference type="EMBL" id="OIW33786.1"/>
    </source>
</evidence>
<evidence type="ECO:0000313" key="10">
    <source>
        <dbReference type="Proteomes" id="UP000182658"/>
    </source>
</evidence>
<evidence type="ECO:0000256" key="3">
    <source>
        <dbReference type="ARBA" id="ARBA00022989"/>
    </source>
</evidence>
<dbReference type="Pfam" id="PF20684">
    <property type="entry name" value="Fung_rhodopsin"/>
    <property type="match status" value="1"/>
</dbReference>